<feature type="non-terminal residue" evidence="2">
    <location>
        <position position="233"/>
    </location>
</feature>
<dbReference type="InterPro" id="IPR003870">
    <property type="entry name" value="DUF222"/>
</dbReference>
<name>A0A541B7Z6_9NOCA</name>
<comment type="caution">
    <text evidence="2">The sequence shown here is derived from an EMBL/GenBank/DDBJ whole genome shotgun (WGS) entry which is preliminary data.</text>
</comment>
<proteinExistence type="predicted"/>
<dbReference type="OrthoDB" id="5244772at2"/>
<gene>
    <name evidence="2" type="ORF">FK531_15380</name>
</gene>
<dbReference type="EMBL" id="VIGH01000006">
    <property type="protein sequence ID" value="TQF68451.1"/>
    <property type="molecule type" value="Genomic_DNA"/>
</dbReference>
<dbReference type="Proteomes" id="UP000316256">
    <property type="component" value="Unassembled WGS sequence"/>
</dbReference>
<keyword evidence="3" id="KW-1185">Reference proteome</keyword>
<evidence type="ECO:0000259" key="1">
    <source>
        <dbReference type="Pfam" id="PF02720"/>
    </source>
</evidence>
<dbReference type="AlphaFoldDB" id="A0A541B7Z6"/>
<accession>A0A541B7Z6</accession>
<reference evidence="2 3" key="1">
    <citation type="submission" date="2019-06" db="EMBL/GenBank/DDBJ databases">
        <title>Rhodococcus spaelei sp. nov., isolated from a cave.</title>
        <authorList>
            <person name="Lee S.D."/>
        </authorList>
    </citation>
    <scope>NUCLEOTIDE SEQUENCE [LARGE SCALE GENOMIC DNA]</scope>
    <source>
        <strain evidence="2 3">C9-5</strain>
    </source>
</reference>
<feature type="domain" description="DUF222" evidence="1">
    <location>
        <begin position="63"/>
        <end position="232"/>
    </location>
</feature>
<sequence>MQSGEFRLDENLLPRSVSLRCFTTRHILEHTFAPGGVVTVGVAAERTPLTDHERSLLTEISDTARTENAAAANLIAQIMDYTASRGTYAHQAPGTLFDSETAHRSAVAEIALQLSISHQAVNTYIRLGYTLIRLPDVRAAFTTGELPLSKIRVIDERTRAATGAALQRLDDTILAAARRLAPTPLGTEIDRLLIEDDADWAARARRDAETRRKVRTRKLPHGMGQLTVTLTAT</sequence>
<protein>
    <submittedName>
        <fullName evidence="2">DUF222 domain-containing protein</fullName>
    </submittedName>
</protein>
<dbReference type="Pfam" id="PF02720">
    <property type="entry name" value="DUF222"/>
    <property type="match status" value="1"/>
</dbReference>
<evidence type="ECO:0000313" key="3">
    <source>
        <dbReference type="Proteomes" id="UP000316256"/>
    </source>
</evidence>
<evidence type="ECO:0000313" key="2">
    <source>
        <dbReference type="EMBL" id="TQF68451.1"/>
    </source>
</evidence>
<organism evidence="2 3">
    <name type="scientific">Rhodococcus spelaei</name>
    <dbReference type="NCBI Taxonomy" id="2546320"/>
    <lineage>
        <taxon>Bacteria</taxon>
        <taxon>Bacillati</taxon>
        <taxon>Actinomycetota</taxon>
        <taxon>Actinomycetes</taxon>
        <taxon>Mycobacteriales</taxon>
        <taxon>Nocardiaceae</taxon>
        <taxon>Rhodococcus</taxon>
    </lineage>
</organism>